<organism evidence="7 8">
    <name type="scientific">Caballeronia cordobensis</name>
    <name type="common">Burkholderia cordobensis</name>
    <dbReference type="NCBI Taxonomy" id="1353886"/>
    <lineage>
        <taxon>Bacteria</taxon>
        <taxon>Pseudomonadati</taxon>
        <taxon>Pseudomonadota</taxon>
        <taxon>Betaproteobacteria</taxon>
        <taxon>Burkholderiales</taxon>
        <taxon>Burkholderiaceae</taxon>
        <taxon>Caballeronia</taxon>
    </lineage>
</organism>
<dbReference type="InterPro" id="IPR016156">
    <property type="entry name" value="FAD/NAD-linked_Rdtase_dimer_sf"/>
</dbReference>
<keyword evidence="3" id="KW-0274">FAD</keyword>
<dbReference type="PANTHER" id="PTHR43557:SF2">
    <property type="entry name" value="RIESKE DOMAIN-CONTAINING PROTEIN-RELATED"/>
    <property type="match status" value="1"/>
</dbReference>
<dbReference type="Gene3D" id="3.30.390.30">
    <property type="match status" value="1"/>
</dbReference>
<feature type="domain" description="FAD/NAD(P)-binding" evidence="5">
    <location>
        <begin position="4"/>
        <end position="297"/>
    </location>
</feature>
<comment type="cofactor">
    <cofactor evidence="1">
        <name>FAD</name>
        <dbReference type="ChEBI" id="CHEBI:57692"/>
    </cofactor>
</comment>
<reference evidence="8" key="1">
    <citation type="submission" date="2016-01" db="EMBL/GenBank/DDBJ databases">
        <authorList>
            <person name="Peeters C."/>
        </authorList>
    </citation>
    <scope>NUCLEOTIDE SEQUENCE [LARGE SCALE GENOMIC DNA]</scope>
</reference>
<dbReference type="GO" id="GO:0005737">
    <property type="term" value="C:cytoplasm"/>
    <property type="evidence" value="ECO:0007669"/>
    <property type="project" value="TreeGrafter"/>
</dbReference>
<dbReference type="AlphaFoldDB" id="A0A158J8J6"/>
<name>A0A158J8J6_CABCO</name>
<evidence type="ECO:0000256" key="1">
    <source>
        <dbReference type="ARBA" id="ARBA00001974"/>
    </source>
</evidence>
<dbReference type="GO" id="GO:0016651">
    <property type="term" value="F:oxidoreductase activity, acting on NAD(P)H"/>
    <property type="evidence" value="ECO:0007669"/>
    <property type="project" value="TreeGrafter"/>
</dbReference>
<dbReference type="EMBL" id="FCNY02000021">
    <property type="protein sequence ID" value="SAL64729.1"/>
    <property type="molecule type" value="Genomic_DNA"/>
</dbReference>
<dbReference type="InterPro" id="IPR028202">
    <property type="entry name" value="Reductase_C"/>
</dbReference>
<dbReference type="Proteomes" id="UP000054740">
    <property type="component" value="Unassembled WGS sequence"/>
</dbReference>
<dbReference type="InterPro" id="IPR036188">
    <property type="entry name" value="FAD/NAD-bd_sf"/>
</dbReference>
<dbReference type="InterPro" id="IPR050446">
    <property type="entry name" value="FAD-oxidoreductase/Apoptosis"/>
</dbReference>
<sequence length="399" mass="42951">MEHFVIVGGGTAAHQAARSIVEMRVDARVSIVRSERQTPYSRPHLSKAFLTDRVEPMYLSGADMYGDPRVTTIDGANVVDIDRHNARASLECGRDVPYDKLIIATGSRVRRLPESIAQEPVHYLRTLEDAISLRSRLADGSDVVVIGGGFIGLEVAAAARQRNCKVTVLEAQPNVLARTGCTTLSEWIFNLHVSRGVAVLLGTQVERISRTASGKVVLDTSEGKMNADIVIVGIGVVPNDELARRCGLDVENGIVVNPRCATQDPNIFAAGEVTRYPVAHLGIHTRSESWMAASEQGTVAGRAAAGDASAAYAEMPWLWSDQFGSNIQCLGFPEIASKRTLLGDSASNQWVLLGWDEKDRLVNAIAANSGRDVSAIKRAIKRGTPLPSQYTSAMPVAAL</sequence>
<evidence type="ECO:0000256" key="4">
    <source>
        <dbReference type="ARBA" id="ARBA00023002"/>
    </source>
</evidence>
<keyword evidence="2" id="KW-0285">Flavoprotein</keyword>
<gene>
    <name evidence="7" type="ORF">AWB70_06017</name>
</gene>
<dbReference type="SUPFAM" id="SSF51905">
    <property type="entry name" value="FAD/NAD(P)-binding domain"/>
    <property type="match status" value="2"/>
</dbReference>
<evidence type="ECO:0000256" key="3">
    <source>
        <dbReference type="ARBA" id="ARBA00022827"/>
    </source>
</evidence>
<dbReference type="Pfam" id="PF14759">
    <property type="entry name" value="Reductase_C"/>
    <property type="match status" value="1"/>
</dbReference>
<dbReference type="SUPFAM" id="SSF55424">
    <property type="entry name" value="FAD/NAD-linked reductases, dimerisation (C-terminal) domain"/>
    <property type="match status" value="1"/>
</dbReference>
<dbReference type="PRINTS" id="PR00368">
    <property type="entry name" value="FADPNR"/>
</dbReference>
<protein>
    <submittedName>
        <fullName evidence="7">FAD-dependent pyridine nucleotide-disulfide oxidoreductase</fullName>
    </submittedName>
</protein>
<dbReference type="Pfam" id="PF07992">
    <property type="entry name" value="Pyr_redox_2"/>
    <property type="match status" value="1"/>
</dbReference>
<keyword evidence="8" id="KW-1185">Reference proteome</keyword>
<evidence type="ECO:0000313" key="8">
    <source>
        <dbReference type="Proteomes" id="UP000054740"/>
    </source>
</evidence>
<evidence type="ECO:0000259" key="6">
    <source>
        <dbReference type="Pfam" id="PF14759"/>
    </source>
</evidence>
<dbReference type="InterPro" id="IPR023753">
    <property type="entry name" value="FAD/NAD-binding_dom"/>
</dbReference>
<keyword evidence="4" id="KW-0560">Oxidoreductase</keyword>
<dbReference type="PRINTS" id="PR00411">
    <property type="entry name" value="PNDRDTASEI"/>
</dbReference>
<accession>A0A158J8J6</accession>
<evidence type="ECO:0000256" key="2">
    <source>
        <dbReference type="ARBA" id="ARBA00022630"/>
    </source>
</evidence>
<feature type="domain" description="Reductase C-terminal" evidence="6">
    <location>
        <begin position="317"/>
        <end position="388"/>
    </location>
</feature>
<dbReference type="PANTHER" id="PTHR43557">
    <property type="entry name" value="APOPTOSIS-INDUCING FACTOR 1"/>
    <property type="match status" value="1"/>
</dbReference>
<proteinExistence type="predicted"/>
<evidence type="ECO:0000259" key="5">
    <source>
        <dbReference type="Pfam" id="PF07992"/>
    </source>
</evidence>
<evidence type="ECO:0000313" key="7">
    <source>
        <dbReference type="EMBL" id="SAL64729.1"/>
    </source>
</evidence>
<dbReference type="Gene3D" id="3.50.50.60">
    <property type="entry name" value="FAD/NAD(P)-binding domain"/>
    <property type="match status" value="2"/>
</dbReference>
<dbReference type="RefSeq" id="WP_053568966.1">
    <property type="nucleotide sequence ID" value="NZ_FCNY02000021.1"/>
</dbReference>